<dbReference type="PANTHER" id="PTHR43072:SF8">
    <property type="entry name" value="ACYLTRANSFERASE FABY-RELATED"/>
    <property type="match status" value="1"/>
</dbReference>
<dbReference type="Pfam" id="PF13420">
    <property type="entry name" value="Acetyltransf_4"/>
    <property type="match status" value="1"/>
</dbReference>
<evidence type="ECO:0000313" key="2">
    <source>
        <dbReference type="EMBL" id="QUD87703.1"/>
    </source>
</evidence>
<dbReference type="PROSITE" id="PS51186">
    <property type="entry name" value="GNAT"/>
    <property type="match status" value="1"/>
</dbReference>
<dbReference type="AlphaFoldDB" id="A0A975FYA8"/>
<dbReference type="InterPro" id="IPR016181">
    <property type="entry name" value="Acyl_CoA_acyltransferase"/>
</dbReference>
<evidence type="ECO:0000259" key="1">
    <source>
        <dbReference type="PROSITE" id="PS51186"/>
    </source>
</evidence>
<dbReference type="KEGG" id="caul:KCG34_22085"/>
<dbReference type="Proteomes" id="UP000676409">
    <property type="component" value="Chromosome"/>
</dbReference>
<dbReference type="PANTHER" id="PTHR43072">
    <property type="entry name" value="N-ACETYLTRANSFERASE"/>
    <property type="match status" value="1"/>
</dbReference>
<dbReference type="SUPFAM" id="SSF55729">
    <property type="entry name" value="Acyl-CoA N-acyltransferases (Nat)"/>
    <property type="match status" value="1"/>
</dbReference>
<dbReference type="Gene3D" id="3.40.630.30">
    <property type="match status" value="1"/>
</dbReference>
<dbReference type="EMBL" id="CP073078">
    <property type="protein sequence ID" value="QUD87703.1"/>
    <property type="molecule type" value="Genomic_DNA"/>
</dbReference>
<keyword evidence="3" id="KW-1185">Reference proteome</keyword>
<accession>A0A975FYA8</accession>
<protein>
    <submittedName>
        <fullName evidence="2">N-acetyltransferase</fullName>
    </submittedName>
</protein>
<dbReference type="CDD" id="cd04301">
    <property type="entry name" value="NAT_SF"/>
    <property type="match status" value="1"/>
</dbReference>
<feature type="domain" description="N-acetyltransferase" evidence="1">
    <location>
        <begin position="3"/>
        <end position="166"/>
    </location>
</feature>
<dbReference type="InterPro" id="IPR000182">
    <property type="entry name" value="GNAT_dom"/>
</dbReference>
<evidence type="ECO:0000313" key="3">
    <source>
        <dbReference type="Proteomes" id="UP000676409"/>
    </source>
</evidence>
<reference evidence="2" key="1">
    <citation type="submission" date="2021-04" db="EMBL/GenBank/DDBJ databases">
        <title>The complete genome sequence of Caulobacter sp. S6.</title>
        <authorList>
            <person name="Tang Y."/>
            <person name="Ouyang W."/>
            <person name="Liu Q."/>
            <person name="Huang B."/>
            <person name="Guo Z."/>
            <person name="Lei P."/>
        </authorList>
    </citation>
    <scope>NUCLEOTIDE SEQUENCE</scope>
    <source>
        <strain evidence="2">S6</strain>
    </source>
</reference>
<proteinExistence type="predicted"/>
<dbReference type="GO" id="GO:0016747">
    <property type="term" value="F:acyltransferase activity, transferring groups other than amino-acyl groups"/>
    <property type="evidence" value="ECO:0007669"/>
    <property type="project" value="InterPro"/>
</dbReference>
<organism evidence="2 3">
    <name type="scientific">Phenylobacterium montanum</name>
    <dbReference type="NCBI Taxonomy" id="2823693"/>
    <lineage>
        <taxon>Bacteria</taxon>
        <taxon>Pseudomonadati</taxon>
        <taxon>Pseudomonadota</taxon>
        <taxon>Alphaproteobacteria</taxon>
        <taxon>Caulobacterales</taxon>
        <taxon>Caulobacteraceae</taxon>
        <taxon>Phenylobacterium</taxon>
    </lineage>
</organism>
<gene>
    <name evidence="2" type="ORF">KCG34_22085</name>
</gene>
<name>A0A975FYA8_9CAUL</name>
<dbReference type="RefSeq" id="WP_211937753.1">
    <property type="nucleotide sequence ID" value="NZ_CP073078.1"/>
</dbReference>
<sequence length="180" mass="18760">MTTLVRAATAADAPALAAIYGHHALNGFGTFEEHPPSTEEMASRLAAVQARGLPYLAAEVDGQVAAFAYAGPFRLRTAYRYTVEDSVYVAPGHQGQGLGKLVLGRVIQACEAMGLRQMLAVIGDSENAGSIGVHASLGFRHAGVMQAVGYKKGRWLDVVIMQLALNGGGEGAPEAPGLDL</sequence>